<dbReference type="GeneID" id="106583619"/>
<accession>A0ABM3DQL6</accession>
<name>A0ABM3DQL6_SALSA</name>
<reference evidence="3" key="1">
    <citation type="submission" date="2025-08" db="UniProtKB">
        <authorList>
            <consortium name="RefSeq"/>
        </authorList>
    </citation>
    <scope>IDENTIFICATION</scope>
</reference>
<proteinExistence type="predicted"/>
<protein>
    <submittedName>
        <fullName evidence="3">Receptor tyrosine-protein kinase erbB-3-like</fullName>
    </submittedName>
</protein>
<dbReference type="SUPFAM" id="SSF57184">
    <property type="entry name" value="Growth factor receptor domain"/>
    <property type="match status" value="1"/>
</dbReference>
<dbReference type="Gene3D" id="2.10.220.10">
    <property type="entry name" value="Hormone Receptor, Insulin-like Growth Factor Receptor 1, Chain A, domain 2"/>
    <property type="match status" value="1"/>
</dbReference>
<dbReference type="Proteomes" id="UP001652741">
    <property type="component" value="Chromosome ssa22"/>
</dbReference>
<dbReference type="InterPro" id="IPR006211">
    <property type="entry name" value="Furin-like_Cys-rich_dom"/>
</dbReference>
<dbReference type="Pfam" id="PF00757">
    <property type="entry name" value="Furin-like"/>
    <property type="match status" value="1"/>
</dbReference>
<gene>
    <name evidence="3" type="primary">LOC106583619</name>
</gene>
<keyword evidence="2" id="KW-1185">Reference proteome</keyword>
<evidence type="ECO:0000259" key="1">
    <source>
        <dbReference type="Pfam" id="PF00757"/>
    </source>
</evidence>
<organism evidence="2 3">
    <name type="scientific">Salmo salar</name>
    <name type="common">Atlantic salmon</name>
    <dbReference type="NCBI Taxonomy" id="8030"/>
    <lineage>
        <taxon>Eukaryota</taxon>
        <taxon>Metazoa</taxon>
        <taxon>Chordata</taxon>
        <taxon>Craniata</taxon>
        <taxon>Vertebrata</taxon>
        <taxon>Euteleostomi</taxon>
        <taxon>Actinopterygii</taxon>
        <taxon>Neopterygii</taxon>
        <taxon>Teleostei</taxon>
        <taxon>Protacanthopterygii</taxon>
        <taxon>Salmoniformes</taxon>
        <taxon>Salmonidae</taxon>
        <taxon>Salmoninae</taxon>
        <taxon>Salmo</taxon>
    </lineage>
</organism>
<sequence>MECAGGCTEPLDTDCFACRNFNNPGSCVPQCPQTLIYNKHTFKLEPNPSAKYQYSSICVAQCPSESTHSMLYPALPGAQLSQSVTS</sequence>
<dbReference type="InterPro" id="IPR009030">
    <property type="entry name" value="Growth_fac_rcpt_cys_sf"/>
</dbReference>
<feature type="domain" description="Furin-like cysteine-rich" evidence="1">
    <location>
        <begin position="2"/>
        <end position="68"/>
    </location>
</feature>
<dbReference type="RefSeq" id="XP_045561105.1">
    <property type="nucleotide sequence ID" value="XM_045705149.1"/>
</dbReference>
<evidence type="ECO:0000313" key="2">
    <source>
        <dbReference type="Proteomes" id="UP001652741"/>
    </source>
</evidence>
<evidence type="ECO:0000313" key="3">
    <source>
        <dbReference type="RefSeq" id="XP_045561105.1"/>
    </source>
</evidence>